<dbReference type="InterPro" id="IPR036249">
    <property type="entry name" value="Thioredoxin-like_sf"/>
</dbReference>
<protein>
    <submittedName>
        <fullName evidence="1">LANO_0F12794g1_1</fullName>
    </submittedName>
</protein>
<evidence type="ECO:0000313" key="2">
    <source>
        <dbReference type="Proteomes" id="UP000189911"/>
    </source>
</evidence>
<name>A0A1G4KBF5_9SACH</name>
<dbReference type="OrthoDB" id="37297at2759"/>
<dbReference type="PANTHER" id="PTHR33875">
    <property type="entry name" value="OS09G0542200 PROTEIN"/>
    <property type="match status" value="1"/>
</dbReference>
<sequence>MTFAPKFLASHSILALKDAKTSQTNANVVELYLDYCCPFSKKLYLKWTQDVIPTIEHKLNRKFEFRLLHVPQPWHPSSALMHEAALAVAEIDPGSFQDFSKALFENQDEFFDQGCYNKTRNQMYQELASLAEEVGVSADEVMSRLEIDVNSKGDSSLAKNIGNKVARDIKHFVRYHRQNGVHITPTVAVNGIILGNIGSGNTPDEVVELLGAAT</sequence>
<accession>A0A1G4KBF5</accession>
<dbReference type="Gene3D" id="3.40.30.10">
    <property type="entry name" value="Glutaredoxin"/>
    <property type="match status" value="1"/>
</dbReference>
<reference evidence="2" key="1">
    <citation type="submission" date="2016-03" db="EMBL/GenBank/DDBJ databases">
        <authorList>
            <person name="Devillers Hugo."/>
        </authorList>
    </citation>
    <scope>NUCLEOTIDE SEQUENCE [LARGE SCALE GENOMIC DNA]</scope>
</reference>
<keyword evidence="2" id="KW-1185">Reference proteome</keyword>
<dbReference type="PANTHER" id="PTHR33875:SF2">
    <property type="entry name" value="ACR183CP"/>
    <property type="match status" value="1"/>
</dbReference>
<dbReference type="AlphaFoldDB" id="A0A1G4KBF5"/>
<dbReference type="SUPFAM" id="SSF52833">
    <property type="entry name" value="Thioredoxin-like"/>
    <property type="match status" value="1"/>
</dbReference>
<evidence type="ECO:0000313" key="1">
    <source>
        <dbReference type="EMBL" id="SCV01644.1"/>
    </source>
</evidence>
<organism evidence="1 2">
    <name type="scientific">Lachancea nothofagi CBS 11611</name>
    <dbReference type="NCBI Taxonomy" id="1266666"/>
    <lineage>
        <taxon>Eukaryota</taxon>
        <taxon>Fungi</taxon>
        <taxon>Dikarya</taxon>
        <taxon>Ascomycota</taxon>
        <taxon>Saccharomycotina</taxon>
        <taxon>Saccharomycetes</taxon>
        <taxon>Saccharomycetales</taxon>
        <taxon>Saccharomycetaceae</taxon>
        <taxon>Lachancea</taxon>
    </lineage>
</organism>
<dbReference type="Proteomes" id="UP000189911">
    <property type="component" value="Chromosome F"/>
</dbReference>
<proteinExistence type="predicted"/>
<gene>
    <name evidence="1" type="ORF">LANO_0F12794G</name>
</gene>
<dbReference type="EMBL" id="LT598452">
    <property type="protein sequence ID" value="SCV01644.1"/>
    <property type="molecule type" value="Genomic_DNA"/>
</dbReference>